<evidence type="ECO:0000256" key="4">
    <source>
        <dbReference type="ARBA" id="ARBA00023163"/>
    </source>
</evidence>
<evidence type="ECO:0000256" key="3">
    <source>
        <dbReference type="ARBA" id="ARBA00023125"/>
    </source>
</evidence>
<dbReference type="InterPro" id="IPR011006">
    <property type="entry name" value="CheY-like_superfamily"/>
</dbReference>
<dbReference type="InterPro" id="IPR001789">
    <property type="entry name" value="Sig_transdc_resp-reg_receiver"/>
</dbReference>
<feature type="region of interest" description="Disordered" evidence="6">
    <location>
        <begin position="225"/>
        <end position="244"/>
    </location>
</feature>
<keyword evidence="10" id="KW-1185">Reference proteome</keyword>
<name>A0ABX6AZH2_9ACTN</name>
<evidence type="ECO:0000256" key="2">
    <source>
        <dbReference type="ARBA" id="ARBA00023015"/>
    </source>
</evidence>
<dbReference type="InterPro" id="IPR016032">
    <property type="entry name" value="Sig_transdc_resp-reg_C-effctor"/>
</dbReference>
<gene>
    <name evidence="9" type="ORF">CP972_17110</name>
</gene>
<evidence type="ECO:0000256" key="6">
    <source>
        <dbReference type="SAM" id="MobiDB-lite"/>
    </source>
</evidence>
<dbReference type="RefSeq" id="WP_150475318.1">
    <property type="nucleotide sequence ID" value="NZ_CP023697.1"/>
</dbReference>
<organism evidence="9 10">
    <name type="scientific">Streptomyces prasinus</name>
    <dbReference type="NCBI Taxonomy" id="67345"/>
    <lineage>
        <taxon>Bacteria</taxon>
        <taxon>Bacillati</taxon>
        <taxon>Actinomycetota</taxon>
        <taxon>Actinomycetes</taxon>
        <taxon>Kitasatosporales</taxon>
        <taxon>Streptomycetaceae</taxon>
        <taxon>Streptomyces</taxon>
    </lineage>
</organism>
<dbReference type="InterPro" id="IPR000792">
    <property type="entry name" value="Tscrpt_reg_LuxR_C"/>
</dbReference>
<dbReference type="Gene3D" id="3.40.50.2300">
    <property type="match status" value="1"/>
</dbReference>
<dbReference type="PROSITE" id="PS00622">
    <property type="entry name" value="HTH_LUXR_1"/>
    <property type="match status" value="1"/>
</dbReference>
<protein>
    <submittedName>
        <fullName evidence="9">DNA-binding response regulator</fullName>
    </submittedName>
</protein>
<evidence type="ECO:0000256" key="1">
    <source>
        <dbReference type="ARBA" id="ARBA00022553"/>
    </source>
</evidence>
<dbReference type="EMBL" id="CP023697">
    <property type="protein sequence ID" value="QEV07135.1"/>
    <property type="molecule type" value="Genomic_DNA"/>
</dbReference>
<feature type="region of interest" description="Disordered" evidence="6">
    <location>
        <begin position="142"/>
        <end position="165"/>
    </location>
</feature>
<evidence type="ECO:0000256" key="5">
    <source>
        <dbReference type="PROSITE-ProRule" id="PRU00169"/>
    </source>
</evidence>
<dbReference type="PROSITE" id="PS50043">
    <property type="entry name" value="HTH_LUXR_2"/>
    <property type="match status" value="1"/>
</dbReference>
<evidence type="ECO:0000313" key="10">
    <source>
        <dbReference type="Proteomes" id="UP000326041"/>
    </source>
</evidence>
<dbReference type="GeneID" id="95536252"/>
<dbReference type="SUPFAM" id="SSF46894">
    <property type="entry name" value="C-terminal effector domain of the bipartite response regulators"/>
    <property type="match status" value="1"/>
</dbReference>
<sequence length="244" mass="26507">MTTVLIADDQPLQRFGFRMLLESQDDMTVLGEASGGGEAVRMTAELHPDVVLMDIRMPGMDGIEATRHIVAAGDRTRVLILTTFDLDEYAYAGLRAGASGFLVKDAQPEELLSGVRSVATGDAVVAPGLTRRLLDAYAHHLPASTHRPPSKSAAPHTDPRLSSLTEREREILTVIGQGWTNTEIAARLHLAESTVKTHVGRILAKTGSRDRIQAVILAYDTKLVEPSSAQRESTENKKRGPRPL</sequence>
<keyword evidence="3 9" id="KW-0238">DNA-binding</keyword>
<dbReference type="InterPro" id="IPR039420">
    <property type="entry name" value="WalR-like"/>
</dbReference>
<evidence type="ECO:0000259" key="7">
    <source>
        <dbReference type="PROSITE" id="PS50043"/>
    </source>
</evidence>
<dbReference type="PANTHER" id="PTHR43214:SF24">
    <property type="entry name" value="TRANSCRIPTIONAL REGULATORY PROTEIN NARL-RELATED"/>
    <property type="match status" value="1"/>
</dbReference>
<dbReference type="Proteomes" id="UP000326041">
    <property type="component" value="Chromosome"/>
</dbReference>
<feature type="domain" description="HTH luxR-type" evidence="7">
    <location>
        <begin position="157"/>
        <end position="222"/>
    </location>
</feature>
<dbReference type="PROSITE" id="PS50110">
    <property type="entry name" value="RESPONSE_REGULATORY"/>
    <property type="match status" value="1"/>
</dbReference>
<accession>A0ABX6AZH2</accession>
<dbReference type="PANTHER" id="PTHR43214">
    <property type="entry name" value="TWO-COMPONENT RESPONSE REGULATOR"/>
    <property type="match status" value="1"/>
</dbReference>
<dbReference type="SMART" id="SM00448">
    <property type="entry name" value="REC"/>
    <property type="match status" value="1"/>
</dbReference>
<evidence type="ECO:0000259" key="8">
    <source>
        <dbReference type="PROSITE" id="PS50110"/>
    </source>
</evidence>
<feature type="domain" description="Response regulatory" evidence="8">
    <location>
        <begin position="3"/>
        <end position="119"/>
    </location>
</feature>
<dbReference type="Pfam" id="PF00196">
    <property type="entry name" value="GerE"/>
    <property type="match status" value="1"/>
</dbReference>
<keyword evidence="4" id="KW-0804">Transcription</keyword>
<proteinExistence type="predicted"/>
<feature type="modified residue" description="4-aspartylphosphate" evidence="5">
    <location>
        <position position="54"/>
    </location>
</feature>
<dbReference type="SMART" id="SM00421">
    <property type="entry name" value="HTH_LUXR"/>
    <property type="match status" value="1"/>
</dbReference>
<dbReference type="InterPro" id="IPR058245">
    <property type="entry name" value="NreC/VraR/RcsB-like_REC"/>
</dbReference>
<dbReference type="CDD" id="cd17535">
    <property type="entry name" value="REC_NarL-like"/>
    <property type="match status" value="1"/>
</dbReference>
<reference evidence="9 10" key="1">
    <citation type="submission" date="2017-09" db="EMBL/GenBank/DDBJ databases">
        <authorList>
            <person name="Lee N."/>
            <person name="Cho B.-K."/>
        </authorList>
    </citation>
    <scope>NUCLEOTIDE SEQUENCE [LARGE SCALE GENOMIC DNA]</scope>
    <source>
        <strain evidence="9 10">ATCC 13879</strain>
    </source>
</reference>
<keyword evidence="1 5" id="KW-0597">Phosphoprotein</keyword>
<dbReference type="GO" id="GO:0003677">
    <property type="term" value="F:DNA binding"/>
    <property type="evidence" value="ECO:0007669"/>
    <property type="project" value="UniProtKB-KW"/>
</dbReference>
<dbReference type="CDD" id="cd06170">
    <property type="entry name" value="LuxR_C_like"/>
    <property type="match status" value="1"/>
</dbReference>
<dbReference type="Pfam" id="PF00072">
    <property type="entry name" value="Response_reg"/>
    <property type="match status" value="1"/>
</dbReference>
<dbReference type="PRINTS" id="PR00038">
    <property type="entry name" value="HTHLUXR"/>
</dbReference>
<evidence type="ECO:0000313" key="9">
    <source>
        <dbReference type="EMBL" id="QEV07135.1"/>
    </source>
</evidence>
<dbReference type="SUPFAM" id="SSF52172">
    <property type="entry name" value="CheY-like"/>
    <property type="match status" value="1"/>
</dbReference>
<keyword evidence="2" id="KW-0805">Transcription regulation</keyword>